<dbReference type="InterPro" id="IPR019489">
    <property type="entry name" value="Clp_ATPase_C"/>
</dbReference>
<dbReference type="FunFam" id="3.40.50.300:FF:000220">
    <property type="entry name" value="ATP-dependent protease ATPase subunit HslU"/>
    <property type="match status" value="1"/>
</dbReference>
<evidence type="ECO:0000259" key="6">
    <source>
        <dbReference type="SMART" id="SM00382"/>
    </source>
</evidence>
<dbReference type="GO" id="GO:0009376">
    <property type="term" value="C:HslUV protease complex"/>
    <property type="evidence" value="ECO:0007669"/>
    <property type="project" value="InterPro"/>
</dbReference>
<comment type="caution">
    <text evidence="8">The sequence shown here is derived from an EMBL/GenBank/DDBJ whole genome shotgun (WGS) entry which is preliminary data.</text>
</comment>
<organism evidence="8 9">
    <name type="scientific">Naegleria lovaniensis</name>
    <name type="common">Amoeba</name>
    <dbReference type="NCBI Taxonomy" id="51637"/>
    <lineage>
        <taxon>Eukaryota</taxon>
        <taxon>Discoba</taxon>
        <taxon>Heterolobosea</taxon>
        <taxon>Tetramitia</taxon>
        <taxon>Eutetramitia</taxon>
        <taxon>Vahlkampfiidae</taxon>
        <taxon>Naegleria</taxon>
    </lineage>
</organism>
<dbReference type="SMART" id="SM00382">
    <property type="entry name" value="AAA"/>
    <property type="match status" value="1"/>
</dbReference>
<keyword evidence="4" id="KW-0143">Chaperone</keyword>
<dbReference type="GeneID" id="68102344"/>
<evidence type="ECO:0000313" key="8">
    <source>
        <dbReference type="EMBL" id="KAG2375267.1"/>
    </source>
</evidence>
<dbReference type="PANTHER" id="PTHR48102">
    <property type="entry name" value="ATP-DEPENDENT CLP PROTEASE ATP-BINDING SUBUNIT CLPX-LIKE, MITOCHONDRIAL-RELATED"/>
    <property type="match status" value="1"/>
</dbReference>
<feature type="domain" description="AAA+ ATPase" evidence="6">
    <location>
        <begin position="170"/>
        <end position="454"/>
    </location>
</feature>
<dbReference type="SMART" id="SM01086">
    <property type="entry name" value="ClpB_D2-small"/>
    <property type="match status" value="1"/>
</dbReference>
<evidence type="ECO:0000256" key="1">
    <source>
        <dbReference type="ARBA" id="ARBA00009771"/>
    </source>
</evidence>
<dbReference type="InterPro" id="IPR003959">
    <property type="entry name" value="ATPase_AAA_core"/>
</dbReference>
<dbReference type="PANTHER" id="PTHR48102:SF3">
    <property type="entry name" value="ATP-DEPENDENT PROTEASE ATPASE SUBUNIT HSLU"/>
    <property type="match status" value="1"/>
</dbReference>
<reference evidence="8 9" key="1">
    <citation type="journal article" date="2018" name="BMC Genomics">
        <title>The genome of Naegleria lovaniensis, the basis for a comparative approach to unravel pathogenicity factors of the human pathogenic amoeba N. fowleri.</title>
        <authorList>
            <person name="Liechti N."/>
            <person name="Schurch N."/>
            <person name="Bruggmann R."/>
            <person name="Wittwer M."/>
        </authorList>
    </citation>
    <scope>NUCLEOTIDE SEQUENCE [LARGE SCALE GENOMIC DNA]</scope>
    <source>
        <strain evidence="8 9">ATCC 30569</strain>
    </source>
</reference>
<dbReference type="GO" id="GO:0008233">
    <property type="term" value="F:peptidase activity"/>
    <property type="evidence" value="ECO:0007669"/>
    <property type="project" value="InterPro"/>
</dbReference>
<dbReference type="GO" id="GO:0005524">
    <property type="term" value="F:ATP binding"/>
    <property type="evidence" value="ECO:0007669"/>
    <property type="project" value="UniProtKB-KW"/>
</dbReference>
<evidence type="ECO:0000313" key="9">
    <source>
        <dbReference type="Proteomes" id="UP000816034"/>
    </source>
</evidence>
<name>A0AA88GGQ2_NAELO</name>
<dbReference type="SUPFAM" id="SSF52540">
    <property type="entry name" value="P-loop containing nucleoside triphosphate hydrolases"/>
    <property type="match status" value="1"/>
</dbReference>
<evidence type="ECO:0000256" key="5">
    <source>
        <dbReference type="SAM" id="MobiDB-lite"/>
    </source>
</evidence>
<feature type="domain" description="Clp ATPase C-terminal" evidence="7">
    <location>
        <begin position="453"/>
        <end position="547"/>
    </location>
</feature>
<dbReference type="Pfam" id="PF00004">
    <property type="entry name" value="AAA"/>
    <property type="match status" value="1"/>
</dbReference>
<keyword evidence="9" id="KW-1185">Reference proteome</keyword>
<dbReference type="EMBL" id="PYSW02000039">
    <property type="protein sequence ID" value="KAG2375267.1"/>
    <property type="molecule type" value="Genomic_DNA"/>
</dbReference>
<feature type="region of interest" description="Disordered" evidence="5">
    <location>
        <begin position="36"/>
        <end position="59"/>
    </location>
</feature>
<feature type="region of interest" description="Disordered" evidence="5">
    <location>
        <begin position="89"/>
        <end position="110"/>
    </location>
</feature>
<dbReference type="Gene3D" id="1.10.8.60">
    <property type="match status" value="1"/>
</dbReference>
<dbReference type="InterPro" id="IPR027417">
    <property type="entry name" value="P-loop_NTPase"/>
</dbReference>
<dbReference type="AlphaFoldDB" id="A0AA88GGQ2"/>
<dbReference type="Gene3D" id="3.40.50.300">
    <property type="entry name" value="P-loop containing nucleotide triphosphate hydrolases"/>
    <property type="match status" value="2"/>
</dbReference>
<protein>
    <submittedName>
        <fullName evidence="8">Uncharacterized protein</fullName>
    </submittedName>
</protein>
<proteinExistence type="inferred from homology"/>
<keyword evidence="3" id="KW-0067">ATP-binding</keyword>
<dbReference type="NCBIfam" id="TIGR00390">
    <property type="entry name" value="hslU"/>
    <property type="match status" value="1"/>
</dbReference>
<sequence length="561" mass="62753">MLMSACCSGNNRKLLSRTTLLSNVLVKSSSRVNQFYPSIHNNNNSNNRSTSFSNNNGNNSSSSILMNSLTLSSSRSFSTIHNFQRNSNSFEEDDYSINPMNNSDSGAKTEEEKSIEEILRTKTSLTPSEIVNQLDRYIVGQGDAKRAVAIALRNRWRRQQLDGSIRDEIIPKNILMIGPTGVGKTEIARRLSKLAHAPFIKTEATKYTEVGFHGRDVDTIIRDLVDVGIQHTKDRLRSAYKTKAHELAEQKIIETLTGKKKPTPEDAAFRDWREQLRNGILDDKEIEVELPIEKQNAGMMRGGAAMGRGMQGIDIQDLLSPLLGASGAKTRKRRMKIKDCLPKLEESEVEKLLQTDIVIKEAIRSVEEDGIVFIDEIDKICSSFKDGHDASSEGVQRDLLPIIEGTTISTKYGNVKTDHILFIACGAFHSVKPSDMLAELQGRLPIRVELKGLTEKDLYRVLTEPETNILRQNIELLKTEGVDIEFSEDGVKEIARVAAEVNTTVENIGARRLITIVEKILEEISFNAPTLKGQKIVITEKEVQEHIGVLLKRADLKKFIL</sequence>
<dbReference type="NCBIfam" id="NF003544">
    <property type="entry name" value="PRK05201.1"/>
    <property type="match status" value="1"/>
</dbReference>
<accession>A0AA88GGQ2</accession>
<dbReference type="InterPro" id="IPR050052">
    <property type="entry name" value="ATP-dep_Clp_protease_ClpX"/>
</dbReference>
<dbReference type="InterPro" id="IPR003593">
    <property type="entry name" value="AAA+_ATPase"/>
</dbReference>
<gene>
    <name evidence="8" type="ORF">C9374_009890</name>
</gene>
<evidence type="ECO:0000256" key="4">
    <source>
        <dbReference type="ARBA" id="ARBA00023186"/>
    </source>
</evidence>
<feature type="compositionally biased region" description="Low complexity" evidence="5">
    <location>
        <begin position="41"/>
        <end position="59"/>
    </location>
</feature>
<dbReference type="Pfam" id="PF07724">
    <property type="entry name" value="AAA_2"/>
    <property type="match status" value="1"/>
</dbReference>
<evidence type="ECO:0000256" key="3">
    <source>
        <dbReference type="ARBA" id="ARBA00022840"/>
    </source>
</evidence>
<dbReference type="Proteomes" id="UP000816034">
    <property type="component" value="Unassembled WGS sequence"/>
</dbReference>
<dbReference type="GO" id="GO:0016887">
    <property type="term" value="F:ATP hydrolysis activity"/>
    <property type="evidence" value="ECO:0007669"/>
    <property type="project" value="InterPro"/>
</dbReference>
<evidence type="ECO:0000259" key="7">
    <source>
        <dbReference type="SMART" id="SM01086"/>
    </source>
</evidence>
<dbReference type="RefSeq" id="XP_044544441.1">
    <property type="nucleotide sequence ID" value="XM_044700127.1"/>
</dbReference>
<comment type="similarity">
    <text evidence="1">Belongs to the ClpX chaperone family. HslU subfamily.</text>
</comment>
<keyword evidence="2" id="KW-0547">Nucleotide-binding</keyword>
<dbReference type="CDD" id="cd19498">
    <property type="entry name" value="RecA-like_HslU"/>
    <property type="match status" value="1"/>
</dbReference>
<dbReference type="InterPro" id="IPR004491">
    <property type="entry name" value="HslU"/>
</dbReference>
<dbReference type="GO" id="GO:0051603">
    <property type="term" value="P:proteolysis involved in protein catabolic process"/>
    <property type="evidence" value="ECO:0007669"/>
    <property type="project" value="TreeGrafter"/>
</dbReference>
<evidence type="ECO:0000256" key="2">
    <source>
        <dbReference type="ARBA" id="ARBA00022741"/>
    </source>
</evidence>